<protein>
    <submittedName>
        <fullName evidence="2">Uncharacterized protein</fullName>
    </submittedName>
</protein>
<evidence type="ECO:0000313" key="3">
    <source>
        <dbReference type="Proteomes" id="UP000198757"/>
    </source>
</evidence>
<proteinExistence type="predicted"/>
<name>A0A1G6U6R7_NIADE</name>
<organism evidence="2 3">
    <name type="scientific">Niabella drilacis (strain DSM 25811 / CCM 8410 / CCUG 62505 / LMG 26954 / E90)</name>
    <dbReference type="NCBI Taxonomy" id="1285928"/>
    <lineage>
        <taxon>Bacteria</taxon>
        <taxon>Pseudomonadati</taxon>
        <taxon>Bacteroidota</taxon>
        <taxon>Chitinophagia</taxon>
        <taxon>Chitinophagales</taxon>
        <taxon>Chitinophagaceae</taxon>
        <taxon>Niabella</taxon>
    </lineage>
</organism>
<reference evidence="3" key="1">
    <citation type="submission" date="2016-10" db="EMBL/GenBank/DDBJ databases">
        <authorList>
            <person name="Varghese N."/>
            <person name="Submissions S."/>
        </authorList>
    </citation>
    <scope>NUCLEOTIDE SEQUENCE [LARGE SCALE GENOMIC DNA]</scope>
    <source>
        <strain evidence="3">DSM 25811 / CCM 8410 / LMG 26954 / E90</strain>
    </source>
</reference>
<keyword evidence="3" id="KW-1185">Reference proteome</keyword>
<dbReference type="AlphaFoldDB" id="A0A1G6U6R7"/>
<sequence length="132" mass="13849">MKKVLFTTAFGFGILLFSISCNTGTGDQQADLDSLRADSLWKVRIADSISQARAVTGTAGVSDTSGGDTPGIETIANGMKEGLNQVQEGLDKVKKITEAGSKSAKEISEGVKKTSDAVHKTVDEARKTLNGE</sequence>
<feature type="chain" id="PRO_5011712334" evidence="1">
    <location>
        <begin position="24"/>
        <end position="132"/>
    </location>
</feature>
<dbReference type="EMBL" id="FMZO01000008">
    <property type="protein sequence ID" value="SDD36983.1"/>
    <property type="molecule type" value="Genomic_DNA"/>
</dbReference>
<evidence type="ECO:0000313" key="2">
    <source>
        <dbReference type="EMBL" id="SDD36983.1"/>
    </source>
</evidence>
<feature type="signal peptide" evidence="1">
    <location>
        <begin position="1"/>
        <end position="23"/>
    </location>
</feature>
<dbReference type="Proteomes" id="UP000198757">
    <property type="component" value="Unassembled WGS sequence"/>
</dbReference>
<dbReference type="OrthoDB" id="675849at2"/>
<keyword evidence="1" id="KW-0732">Signal</keyword>
<dbReference type="PROSITE" id="PS51257">
    <property type="entry name" value="PROKAR_LIPOPROTEIN"/>
    <property type="match status" value="1"/>
</dbReference>
<evidence type="ECO:0000256" key="1">
    <source>
        <dbReference type="SAM" id="SignalP"/>
    </source>
</evidence>
<dbReference type="STRING" id="1285928.SAMN04487894_108165"/>
<dbReference type="RefSeq" id="WP_090391100.1">
    <property type="nucleotide sequence ID" value="NZ_FMZO01000008.1"/>
</dbReference>
<gene>
    <name evidence="2" type="ORF">SAMN04487894_108165</name>
</gene>
<accession>A0A1G6U6R7</accession>